<evidence type="ECO:0000259" key="4">
    <source>
        <dbReference type="PROSITE" id="PS51203"/>
    </source>
</evidence>
<feature type="domain" description="SHSP" evidence="3">
    <location>
        <begin position="36"/>
        <end position="148"/>
    </location>
</feature>
<name>A0A401G417_9BACT</name>
<dbReference type="InterPro" id="IPR008978">
    <property type="entry name" value="HSP20-like_chaperone"/>
</dbReference>
<evidence type="ECO:0000313" key="5">
    <source>
        <dbReference type="EMBL" id="GBC63931.1"/>
    </source>
</evidence>
<dbReference type="InterPro" id="IPR007052">
    <property type="entry name" value="CS_dom"/>
</dbReference>
<dbReference type="SUPFAM" id="SSF49764">
    <property type="entry name" value="HSP20-like chaperones"/>
    <property type="match status" value="1"/>
</dbReference>
<gene>
    <name evidence="5" type="ORF">DENIS_4931</name>
</gene>
<accession>A0A401G417</accession>
<dbReference type="PROSITE" id="PS51203">
    <property type="entry name" value="CS"/>
    <property type="match status" value="1"/>
</dbReference>
<organism evidence="5 6">
    <name type="scientific">Desulfonema ishimotonii</name>
    <dbReference type="NCBI Taxonomy" id="45657"/>
    <lineage>
        <taxon>Bacteria</taxon>
        <taxon>Pseudomonadati</taxon>
        <taxon>Thermodesulfobacteriota</taxon>
        <taxon>Desulfobacteria</taxon>
        <taxon>Desulfobacterales</taxon>
        <taxon>Desulfococcaceae</taxon>
        <taxon>Desulfonema</taxon>
    </lineage>
</organism>
<keyword evidence="6" id="KW-1185">Reference proteome</keyword>
<dbReference type="AlphaFoldDB" id="A0A401G417"/>
<dbReference type="OrthoDB" id="9811615at2"/>
<reference evidence="6" key="2">
    <citation type="submission" date="2019-01" db="EMBL/GenBank/DDBJ databases">
        <title>Genome sequence of Desulfonema ishimotonii strain Tokyo 01.</title>
        <authorList>
            <person name="Fukui M."/>
        </authorList>
    </citation>
    <scope>NUCLEOTIDE SEQUENCE [LARGE SCALE GENOMIC DNA]</scope>
    <source>
        <strain evidence="6">Tokyo 01</strain>
    </source>
</reference>
<evidence type="ECO:0000256" key="1">
    <source>
        <dbReference type="PROSITE-ProRule" id="PRU00285"/>
    </source>
</evidence>
<proteinExistence type="inferred from homology"/>
<comment type="caution">
    <text evidence="5">The sequence shown here is derived from an EMBL/GenBank/DDBJ whole genome shotgun (WGS) entry which is preliminary data.</text>
</comment>
<dbReference type="InterPro" id="IPR002068">
    <property type="entry name" value="A-crystallin/Hsp20_dom"/>
</dbReference>
<dbReference type="Gene3D" id="2.60.40.790">
    <property type="match status" value="1"/>
</dbReference>
<evidence type="ECO:0000313" key="6">
    <source>
        <dbReference type="Proteomes" id="UP000288096"/>
    </source>
</evidence>
<dbReference type="PANTHER" id="PTHR11527">
    <property type="entry name" value="HEAT-SHOCK PROTEIN 20 FAMILY MEMBER"/>
    <property type="match status" value="1"/>
</dbReference>
<evidence type="ECO:0000256" key="2">
    <source>
        <dbReference type="RuleBase" id="RU003616"/>
    </source>
</evidence>
<dbReference type="Pfam" id="PF00011">
    <property type="entry name" value="HSP20"/>
    <property type="match status" value="1"/>
</dbReference>
<evidence type="ECO:0000259" key="3">
    <source>
        <dbReference type="PROSITE" id="PS01031"/>
    </source>
</evidence>
<sequence length="148" mass="16980">MDYIKIRFGNDLDNLNAQFEKNIEEMFRAISPRFTCAECSWTPPMDIYETPEEIVILAEIAGVNKEDLDIEINSKAVKIKGKRFDIPRVENATYRLAEIQCGQFERILFLPAPINTEKVSASYVDGMLHVRLAKMPREKTHKITISDG</sequence>
<dbReference type="InterPro" id="IPR031107">
    <property type="entry name" value="Small_HSP"/>
</dbReference>
<dbReference type="Proteomes" id="UP000288096">
    <property type="component" value="Unassembled WGS sequence"/>
</dbReference>
<feature type="domain" description="CS" evidence="4">
    <location>
        <begin position="40"/>
        <end position="148"/>
    </location>
</feature>
<dbReference type="RefSeq" id="WP_124330951.1">
    <property type="nucleotide sequence ID" value="NZ_BEXT01000001.1"/>
</dbReference>
<reference evidence="6" key="1">
    <citation type="submission" date="2017-11" db="EMBL/GenBank/DDBJ databases">
        <authorList>
            <person name="Watanabe M."/>
            <person name="Kojima H."/>
        </authorList>
    </citation>
    <scope>NUCLEOTIDE SEQUENCE [LARGE SCALE GENOMIC DNA]</scope>
    <source>
        <strain evidence="6">Tokyo 01</strain>
    </source>
</reference>
<protein>
    <submittedName>
        <fullName evidence="5">Heat-shock protein Hsp20</fullName>
    </submittedName>
</protein>
<dbReference type="EMBL" id="BEXT01000001">
    <property type="protein sequence ID" value="GBC63931.1"/>
    <property type="molecule type" value="Genomic_DNA"/>
</dbReference>
<dbReference type="CDD" id="cd06464">
    <property type="entry name" value="ACD_sHsps-like"/>
    <property type="match status" value="1"/>
</dbReference>
<comment type="similarity">
    <text evidence="1 2">Belongs to the small heat shock protein (HSP20) family.</text>
</comment>
<dbReference type="PROSITE" id="PS01031">
    <property type="entry name" value="SHSP"/>
    <property type="match status" value="1"/>
</dbReference>